<accession>A0A7J8WRW8</accession>
<organism evidence="2 3">
    <name type="scientific">Gossypium aridum</name>
    <name type="common">American cotton</name>
    <name type="synonym">Erioxylum aridum</name>
    <dbReference type="NCBI Taxonomy" id="34290"/>
    <lineage>
        <taxon>Eukaryota</taxon>
        <taxon>Viridiplantae</taxon>
        <taxon>Streptophyta</taxon>
        <taxon>Embryophyta</taxon>
        <taxon>Tracheophyta</taxon>
        <taxon>Spermatophyta</taxon>
        <taxon>Magnoliopsida</taxon>
        <taxon>eudicotyledons</taxon>
        <taxon>Gunneridae</taxon>
        <taxon>Pentapetalae</taxon>
        <taxon>rosids</taxon>
        <taxon>malvids</taxon>
        <taxon>Malvales</taxon>
        <taxon>Malvaceae</taxon>
        <taxon>Malvoideae</taxon>
        <taxon>Gossypium</taxon>
    </lineage>
</organism>
<keyword evidence="1" id="KW-0812">Transmembrane</keyword>
<keyword evidence="3" id="KW-1185">Reference proteome</keyword>
<comment type="caution">
    <text evidence="2">The sequence shown here is derived from an EMBL/GenBank/DDBJ whole genome shotgun (WGS) entry which is preliminary data.</text>
</comment>
<evidence type="ECO:0000313" key="2">
    <source>
        <dbReference type="EMBL" id="MBA0677756.1"/>
    </source>
</evidence>
<evidence type="ECO:0000256" key="1">
    <source>
        <dbReference type="SAM" id="Phobius"/>
    </source>
</evidence>
<sequence>MVSNWIPIFYFLLGGIVTNLGQSSLMLRINIWHYLRPLISSISCFDMIIWKG</sequence>
<reference evidence="2 3" key="1">
    <citation type="journal article" date="2019" name="Genome Biol. Evol.">
        <title>Insights into the evolution of the New World diploid cottons (Gossypium, subgenus Houzingenia) based on genome sequencing.</title>
        <authorList>
            <person name="Grover C.E."/>
            <person name="Arick M.A. 2nd"/>
            <person name="Thrash A."/>
            <person name="Conover J.L."/>
            <person name="Sanders W.S."/>
            <person name="Peterson D.G."/>
            <person name="Frelichowski J.E."/>
            <person name="Scheffler J.A."/>
            <person name="Scheffler B.E."/>
            <person name="Wendel J.F."/>
        </authorList>
    </citation>
    <scope>NUCLEOTIDE SEQUENCE [LARGE SCALE GENOMIC DNA]</scope>
    <source>
        <strain evidence="2">185</strain>
        <tissue evidence="2">Leaf</tissue>
    </source>
</reference>
<evidence type="ECO:0000313" key="3">
    <source>
        <dbReference type="Proteomes" id="UP000593577"/>
    </source>
</evidence>
<dbReference type="Proteomes" id="UP000593577">
    <property type="component" value="Unassembled WGS sequence"/>
</dbReference>
<proteinExistence type="predicted"/>
<protein>
    <submittedName>
        <fullName evidence="2">Uncharacterized protein</fullName>
    </submittedName>
</protein>
<dbReference type="EMBL" id="JABFAA010000003">
    <property type="protein sequence ID" value="MBA0677756.1"/>
    <property type="molecule type" value="Genomic_DNA"/>
</dbReference>
<keyword evidence="1" id="KW-1133">Transmembrane helix</keyword>
<dbReference type="AlphaFoldDB" id="A0A7J8WRW8"/>
<feature type="transmembrane region" description="Helical" evidence="1">
    <location>
        <begin position="6"/>
        <end position="27"/>
    </location>
</feature>
<keyword evidence="1" id="KW-0472">Membrane</keyword>
<gene>
    <name evidence="2" type="ORF">Goari_019145</name>
</gene>
<name>A0A7J8WRW8_GOSAI</name>